<dbReference type="GO" id="GO:0003677">
    <property type="term" value="F:DNA binding"/>
    <property type="evidence" value="ECO:0007669"/>
    <property type="project" value="InterPro"/>
</dbReference>
<dbReference type="GO" id="GO:0006351">
    <property type="term" value="P:DNA-templated transcription"/>
    <property type="evidence" value="ECO:0007669"/>
    <property type="project" value="InterPro"/>
</dbReference>
<evidence type="ECO:0000256" key="5">
    <source>
        <dbReference type="ARBA" id="ARBA00023242"/>
    </source>
</evidence>
<keyword evidence="8" id="KW-1185">Reference proteome</keyword>
<dbReference type="GO" id="GO:0000981">
    <property type="term" value="F:DNA-binding transcription factor activity, RNA polymerase II-specific"/>
    <property type="evidence" value="ECO:0007669"/>
    <property type="project" value="InterPro"/>
</dbReference>
<dbReference type="STRING" id="5288.A0A5C5FQJ0"/>
<evidence type="ECO:0000256" key="3">
    <source>
        <dbReference type="ARBA" id="ARBA00023015"/>
    </source>
</evidence>
<evidence type="ECO:0000256" key="1">
    <source>
        <dbReference type="ARBA" id="ARBA00004123"/>
    </source>
</evidence>
<keyword evidence="2" id="KW-0479">Metal-binding</keyword>
<dbReference type="PANTHER" id="PTHR47338">
    <property type="entry name" value="ZN(II)2CYS6 TRANSCRIPTION FACTOR (EUROFUNG)-RELATED"/>
    <property type="match status" value="1"/>
</dbReference>
<comment type="subcellular location">
    <subcellularLocation>
        <location evidence="1">Nucleus</location>
    </subcellularLocation>
</comment>
<keyword evidence="3" id="KW-0805">Transcription regulation</keyword>
<evidence type="ECO:0000313" key="8">
    <source>
        <dbReference type="Proteomes" id="UP000311382"/>
    </source>
</evidence>
<dbReference type="Proteomes" id="UP000311382">
    <property type="component" value="Unassembled WGS sequence"/>
</dbReference>
<dbReference type="PANTHER" id="PTHR47338:SF29">
    <property type="entry name" value="ZN(2)-C6 FUNGAL-TYPE DOMAIN-CONTAINING PROTEIN"/>
    <property type="match status" value="1"/>
</dbReference>
<dbReference type="InterPro" id="IPR007219">
    <property type="entry name" value="XnlR_reg_dom"/>
</dbReference>
<feature type="non-terminal residue" evidence="7">
    <location>
        <position position="1"/>
    </location>
</feature>
<name>A0A5C5FQJ0_9BASI</name>
<keyword evidence="4" id="KW-0804">Transcription</keyword>
<protein>
    <recommendedName>
        <fullName evidence="6">Xylanolytic transcriptional activator regulatory domain-containing protein</fullName>
    </recommendedName>
</protein>
<feature type="domain" description="Xylanolytic transcriptional activator regulatory" evidence="6">
    <location>
        <begin position="136"/>
        <end position="226"/>
    </location>
</feature>
<dbReference type="CDD" id="cd12148">
    <property type="entry name" value="fungal_TF_MHR"/>
    <property type="match status" value="1"/>
</dbReference>
<comment type="caution">
    <text evidence="7">The sequence shown here is derived from an EMBL/GenBank/DDBJ whole genome shotgun (WGS) entry which is preliminary data.</text>
</comment>
<organism evidence="7 8">
    <name type="scientific">Rhodotorula diobovata</name>
    <dbReference type="NCBI Taxonomy" id="5288"/>
    <lineage>
        <taxon>Eukaryota</taxon>
        <taxon>Fungi</taxon>
        <taxon>Dikarya</taxon>
        <taxon>Basidiomycota</taxon>
        <taxon>Pucciniomycotina</taxon>
        <taxon>Microbotryomycetes</taxon>
        <taxon>Sporidiobolales</taxon>
        <taxon>Sporidiobolaceae</taxon>
        <taxon>Rhodotorula</taxon>
    </lineage>
</organism>
<dbReference type="GO" id="GO:0005634">
    <property type="term" value="C:nucleus"/>
    <property type="evidence" value="ECO:0007669"/>
    <property type="project" value="UniProtKB-SubCell"/>
</dbReference>
<dbReference type="GO" id="GO:0008270">
    <property type="term" value="F:zinc ion binding"/>
    <property type="evidence" value="ECO:0007669"/>
    <property type="project" value="InterPro"/>
</dbReference>
<evidence type="ECO:0000256" key="4">
    <source>
        <dbReference type="ARBA" id="ARBA00023163"/>
    </source>
</evidence>
<dbReference type="InterPro" id="IPR050815">
    <property type="entry name" value="TF_fung"/>
</dbReference>
<evidence type="ECO:0000313" key="7">
    <source>
        <dbReference type="EMBL" id="TNY18569.1"/>
    </source>
</evidence>
<evidence type="ECO:0000256" key="2">
    <source>
        <dbReference type="ARBA" id="ARBA00022723"/>
    </source>
</evidence>
<accession>A0A5C5FQJ0</accession>
<dbReference type="EMBL" id="SOZI01000132">
    <property type="protein sequence ID" value="TNY18569.1"/>
    <property type="molecule type" value="Genomic_DNA"/>
</dbReference>
<sequence>SDPLFDLLYPGWPRDLPTPELTNRLIDVYFTRPHMCTGVVNPTRFRGAMMLPPTSQGFPHIGLIHVVCAIASLMVPDDFFRHESYWRSHDKPVEYHLAKCQSVLQSNLGFGPLFQTTQVYALLCYVLYIQARWVELWSYCGQATRVATPLGLNHVRAASDSPPGLAARFKGHLLKQTDEDDALAERATTFFMALFADRCASASTGWPCSISDIDITTVIPSEGHPYPRGDDLAKSPLSLHNPSFFISHPLHLCGPQQLFMKAVVLLGKVVQFQQRAPYVSTTSGAGDAFKRVDSMILAFLASIPRQYQFQHRPLGSGSADVLSETRICLVHGIAHVSSILLHEPYVLTLEEDEPSLVRCVASAQAILQSIFTILGTSYEVALFSPFVTYVWACAGRTFVRQIAIKLVKGVTHGLDELRSNVETILVVLKAHRTPLGGASLLCSRCVDRWLIRTSPRRPRQHARHAQGPL</sequence>
<dbReference type="AlphaFoldDB" id="A0A5C5FQJ0"/>
<proteinExistence type="predicted"/>
<reference evidence="7 8" key="1">
    <citation type="submission" date="2019-03" db="EMBL/GenBank/DDBJ databases">
        <title>Rhodosporidium diobovatum UCD-FST 08-225 genome sequencing, assembly, and annotation.</title>
        <authorList>
            <person name="Fakankun I.U."/>
            <person name="Fristensky B."/>
            <person name="Levin D.B."/>
        </authorList>
    </citation>
    <scope>NUCLEOTIDE SEQUENCE [LARGE SCALE GENOMIC DNA]</scope>
    <source>
        <strain evidence="7 8">UCD-FST 08-225</strain>
    </source>
</reference>
<keyword evidence="5" id="KW-0539">Nucleus</keyword>
<gene>
    <name evidence="7" type="ORF">DMC30DRAFT_355291</name>
</gene>
<dbReference type="OrthoDB" id="5600212at2759"/>
<dbReference type="SMART" id="SM00906">
    <property type="entry name" value="Fungal_trans"/>
    <property type="match status" value="1"/>
</dbReference>
<evidence type="ECO:0000259" key="6">
    <source>
        <dbReference type="SMART" id="SM00906"/>
    </source>
</evidence>
<dbReference type="Pfam" id="PF04082">
    <property type="entry name" value="Fungal_trans"/>
    <property type="match status" value="1"/>
</dbReference>